<feature type="repeat" description="TPR" evidence="6">
    <location>
        <begin position="178"/>
        <end position="211"/>
    </location>
</feature>
<dbReference type="SMART" id="SM00028">
    <property type="entry name" value="TPR"/>
    <property type="match status" value="5"/>
</dbReference>
<reference evidence="7 8" key="1">
    <citation type="submission" date="2017-06" db="EMBL/GenBank/DDBJ databases">
        <title>Novel microbial phyla capable of carbon fixation and sulfur reduction in deep-sea sediments.</title>
        <authorList>
            <person name="Huang J."/>
            <person name="Baker B."/>
            <person name="Wang Y."/>
        </authorList>
    </citation>
    <scope>NUCLEOTIDE SEQUENCE [LARGE SCALE GENOMIC DNA]</scope>
    <source>
        <strain evidence="7">B3_TA06</strain>
    </source>
</reference>
<comment type="caution">
    <text evidence="7">The sequence shown here is derived from an EMBL/GenBank/DDBJ whole genome shotgun (WGS) entry which is preliminary data.</text>
</comment>
<evidence type="ECO:0000313" key="8">
    <source>
        <dbReference type="Proteomes" id="UP000317778"/>
    </source>
</evidence>
<dbReference type="PANTHER" id="PTHR46630">
    <property type="entry name" value="TETRATRICOPEPTIDE REPEAT PROTEIN 29"/>
    <property type="match status" value="1"/>
</dbReference>
<evidence type="ECO:0000313" key="7">
    <source>
        <dbReference type="EMBL" id="TKJ41414.1"/>
    </source>
</evidence>
<dbReference type="Pfam" id="PF13424">
    <property type="entry name" value="TPR_12"/>
    <property type="match status" value="1"/>
</dbReference>
<dbReference type="AlphaFoldDB" id="A0A532V2G2"/>
<dbReference type="GO" id="GO:0005737">
    <property type="term" value="C:cytoplasm"/>
    <property type="evidence" value="ECO:0007669"/>
    <property type="project" value="UniProtKB-SubCell"/>
</dbReference>
<dbReference type="SUPFAM" id="SSF48452">
    <property type="entry name" value="TPR-like"/>
    <property type="match status" value="2"/>
</dbReference>
<evidence type="ECO:0000256" key="1">
    <source>
        <dbReference type="ARBA" id="ARBA00004496"/>
    </source>
</evidence>
<keyword evidence="3" id="KW-0677">Repeat</keyword>
<dbReference type="Proteomes" id="UP000317778">
    <property type="component" value="Unassembled WGS sequence"/>
</dbReference>
<proteinExistence type="inferred from homology"/>
<evidence type="ECO:0000256" key="2">
    <source>
        <dbReference type="ARBA" id="ARBA00022490"/>
    </source>
</evidence>
<evidence type="ECO:0000256" key="5">
    <source>
        <dbReference type="ARBA" id="ARBA00038253"/>
    </source>
</evidence>
<dbReference type="PANTHER" id="PTHR46630:SF1">
    <property type="entry name" value="TETRATRICOPEPTIDE REPEAT PROTEIN 29"/>
    <property type="match status" value="1"/>
</dbReference>
<comment type="subcellular location">
    <subcellularLocation>
        <location evidence="1">Cytoplasm</location>
    </subcellularLocation>
</comment>
<sequence>MRCAVQGLKHAPTTVESAELNRIAGEAFLNRGQLNEAFDYVTIARRYALTCGDSEVLCKSILALGRVYGRMNRYALADKAWSEALTLANINGDVRLQGRILVNRAALNQRRGDHSQALAILEDARKRLEKVGDLRGLAGCYECIAYSYMEKDEPKLAMQSFEKLEELARQLDDKKLDAITHFRRGALHLKQDEFTEALEPLEEAYRLFKRLGDRKNRAIVLCNLIRIHIGLKQIGKVGPFLREAIGLAKGVDSASLMSNIQMVRGEMAVYEGAGDRAIRYFTEALSYAEKADDVERFRSLHGRLGEMVKELGFKVPGLERLLKRARRGYPSVGLKNELDEWLKQVPSSDVEEDKNI</sequence>
<keyword evidence="4 6" id="KW-0802">TPR repeat</keyword>
<accession>A0A532V2G2</accession>
<evidence type="ECO:0000256" key="4">
    <source>
        <dbReference type="ARBA" id="ARBA00022803"/>
    </source>
</evidence>
<dbReference type="InterPro" id="IPR019734">
    <property type="entry name" value="TPR_rpt"/>
</dbReference>
<gene>
    <name evidence="7" type="ORF">CEE36_08145</name>
</gene>
<keyword evidence="2" id="KW-0963">Cytoplasm</keyword>
<name>A0A532V2G2_UNCT6</name>
<dbReference type="Gene3D" id="1.25.40.10">
    <property type="entry name" value="Tetratricopeptide repeat domain"/>
    <property type="match status" value="1"/>
</dbReference>
<dbReference type="EMBL" id="NJBO01000013">
    <property type="protein sequence ID" value="TKJ41414.1"/>
    <property type="molecule type" value="Genomic_DNA"/>
</dbReference>
<comment type="similarity">
    <text evidence="5">Belongs to the Rap family.</text>
</comment>
<protein>
    <submittedName>
        <fullName evidence="7">Uncharacterized protein</fullName>
    </submittedName>
</protein>
<dbReference type="InterPro" id="IPR011990">
    <property type="entry name" value="TPR-like_helical_dom_sf"/>
</dbReference>
<dbReference type="PROSITE" id="PS50005">
    <property type="entry name" value="TPR"/>
    <property type="match status" value="1"/>
</dbReference>
<organism evidence="7 8">
    <name type="scientific">candidate division TA06 bacterium B3_TA06</name>
    <dbReference type="NCBI Taxonomy" id="2012487"/>
    <lineage>
        <taxon>Bacteria</taxon>
        <taxon>Bacteria division TA06</taxon>
    </lineage>
</organism>
<dbReference type="InterPro" id="IPR051476">
    <property type="entry name" value="Bac_ResReg_Asp_Phosphatase"/>
</dbReference>
<evidence type="ECO:0000256" key="6">
    <source>
        <dbReference type="PROSITE-ProRule" id="PRU00339"/>
    </source>
</evidence>
<evidence type="ECO:0000256" key="3">
    <source>
        <dbReference type="ARBA" id="ARBA00022737"/>
    </source>
</evidence>